<reference evidence="6 7" key="1">
    <citation type="submission" date="2022-09" db="EMBL/GenBank/DDBJ databases">
        <authorList>
            <person name="Han X.L."/>
            <person name="Wang Q."/>
            <person name="Lu T."/>
        </authorList>
    </citation>
    <scope>NUCLEOTIDE SEQUENCE [LARGE SCALE GENOMIC DNA]</scope>
    <source>
        <strain evidence="6 7">WQ 127069</strain>
    </source>
</reference>
<feature type="domain" description="HTH lysR-type" evidence="5">
    <location>
        <begin position="1"/>
        <end position="58"/>
    </location>
</feature>
<evidence type="ECO:0000256" key="3">
    <source>
        <dbReference type="ARBA" id="ARBA00023125"/>
    </source>
</evidence>
<evidence type="ECO:0000313" key="7">
    <source>
        <dbReference type="Proteomes" id="UP001652445"/>
    </source>
</evidence>
<dbReference type="PANTHER" id="PTHR30126:SF39">
    <property type="entry name" value="HTH-TYPE TRANSCRIPTIONAL REGULATOR CYSL"/>
    <property type="match status" value="1"/>
</dbReference>
<dbReference type="Proteomes" id="UP001652445">
    <property type="component" value="Unassembled WGS sequence"/>
</dbReference>
<dbReference type="PRINTS" id="PR00039">
    <property type="entry name" value="HTHLYSR"/>
</dbReference>
<evidence type="ECO:0000313" key="6">
    <source>
        <dbReference type="EMBL" id="MCU6794727.1"/>
    </source>
</evidence>
<dbReference type="InterPro" id="IPR036388">
    <property type="entry name" value="WH-like_DNA-bd_sf"/>
</dbReference>
<dbReference type="EMBL" id="JAOQIO010000084">
    <property type="protein sequence ID" value="MCU6794727.1"/>
    <property type="molecule type" value="Genomic_DNA"/>
</dbReference>
<evidence type="ECO:0000256" key="4">
    <source>
        <dbReference type="ARBA" id="ARBA00023163"/>
    </source>
</evidence>
<evidence type="ECO:0000256" key="2">
    <source>
        <dbReference type="ARBA" id="ARBA00023015"/>
    </source>
</evidence>
<dbReference type="Gene3D" id="3.40.190.290">
    <property type="match status" value="1"/>
</dbReference>
<dbReference type="PANTHER" id="PTHR30126">
    <property type="entry name" value="HTH-TYPE TRANSCRIPTIONAL REGULATOR"/>
    <property type="match status" value="1"/>
</dbReference>
<keyword evidence="3" id="KW-0238">DNA-binding</keyword>
<comment type="similarity">
    <text evidence="1">Belongs to the LysR transcriptional regulatory family.</text>
</comment>
<gene>
    <name evidence="6" type="ORF">OB236_21685</name>
</gene>
<keyword evidence="2" id="KW-0805">Transcription regulation</keyword>
<protein>
    <submittedName>
        <fullName evidence="6">LysR family transcriptional regulator</fullName>
    </submittedName>
</protein>
<comment type="caution">
    <text evidence="6">The sequence shown here is derived from an EMBL/GenBank/DDBJ whole genome shotgun (WGS) entry which is preliminary data.</text>
</comment>
<proteinExistence type="inferred from homology"/>
<name>A0ABT2ULI3_9BACL</name>
<dbReference type="InterPro" id="IPR005119">
    <property type="entry name" value="LysR_subst-bd"/>
</dbReference>
<organism evidence="6 7">
    <name type="scientific">Paenibacillus baimaensis</name>
    <dbReference type="NCBI Taxonomy" id="2982185"/>
    <lineage>
        <taxon>Bacteria</taxon>
        <taxon>Bacillati</taxon>
        <taxon>Bacillota</taxon>
        <taxon>Bacilli</taxon>
        <taxon>Bacillales</taxon>
        <taxon>Paenibacillaceae</taxon>
        <taxon>Paenibacillus</taxon>
    </lineage>
</organism>
<dbReference type="PROSITE" id="PS50931">
    <property type="entry name" value="HTH_LYSR"/>
    <property type="match status" value="1"/>
</dbReference>
<dbReference type="SUPFAM" id="SSF53850">
    <property type="entry name" value="Periplasmic binding protein-like II"/>
    <property type="match status" value="1"/>
</dbReference>
<sequence>MNLHALRLFYEVASRGSVTKAAEAMHISQPAVTAQIRNLEQELALTLLSPQGRGVCLSEAGELVYTHAAKLFALELEMTRLFTAYRDGSLGKLRLAATYLPANHLLPAWMAAFKSSHEQIELSLTTSNSRAAFNKLLHYEADLAFIGGSKEAPAGLLREELLMDELWFVVPGQHPLAGKTVALAEMLQQPFVLREEGSSSRETLFAICRQYQVQFPQIGLQFNGQHETMRAVMSGYGASFISALEAAEYIHQQALARVHVEGIHAPNPIAVYRRSDDDLSPACEQFLSHVHAHIN</sequence>
<keyword evidence="7" id="KW-1185">Reference proteome</keyword>
<dbReference type="InterPro" id="IPR000847">
    <property type="entry name" value="LysR_HTH_N"/>
</dbReference>
<accession>A0ABT2ULI3</accession>
<dbReference type="Gene3D" id="1.10.10.10">
    <property type="entry name" value="Winged helix-like DNA-binding domain superfamily/Winged helix DNA-binding domain"/>
    <property type="match status" value="1"/>
</dbReference>
<dbReference type="RefSeq" id="WP_262685827.1">
    <property type="nucleotide sequence ID" value="NZ_JAOQIO010000084.1"/>
</dbReference>
<dbReference type="Pfam" id="PF00126">
    <property type="entry name" value="HTH_1"/>
    <property type="match status" value="1"/>
</dbReference>
<dbReference type="SUPFAM" id="SSF46785">
    <property type="entry name" value="Winged helix' DNA-binding domain"/>
    <property type="match status" value="1"/>
</dbReference>
<dbReference type="Pfam" id="PF03466">
    <property type="entry name" value="LysR_substrate"/>
    <property type="match status" value="1"/>
</dbReference>
<evidence type="ECO:0000259" key="5">
    <source>
        <dbReference type="PROSITE" id="PS50931"/>
    </source>
</evidence>
<evidence type="ECO:0000256" key="1">
    <source>
        <dbReference type="ARBA" id="ARBA00009437"/>
    </source>
</evidence>
<dbReference type="InterPro" id="IPR036390">
    <property type="entry name" value="WH_DNA-bd_sf"/>
</dbReference>
<keyword evidence="4" id="KW-0804">Transcription</keyword>